<feature type="chain" id="PRO_5043453453" evidence="2">
    <location>
        <begin position="24"/>
        <end position="323"/>
    </location>
</feature>
<dbReference type="Gene3D" id="3.40.190.150">
    <property type="entry name" value="Bordetella uptake gene, domain 1"/>
    <property type="match status" value="1"/>
</dbReference>
<dbReference type="Gene3D" id="3.40.190.10">
    <property type="entry name" value="Periplasmic binding protein-like II"/>
    <property type="match status" value="1"/>
</dbReference>
<evidence type="ECO:0000256" key="2">
    <source>
        <dbReference type="SAM" id="SignalP"/>
    </source>
</evidence>
<accession>A0AAW4Y116</accession>
<dbReference type="EMBL" id="JAJNCT010000028">
    <property type="protein sequence ID" value="MCD2167327.1"/>
    <property type="molecule type" value="Genomic_DNA"/>
</dbReference>
<keyword evidence="2" id="KW-0732">Signal</keyword>
<dbReference type="PIRSF" id="PIRSF017082">
    <property type="entry name" value="YflP"/>
    <property type="match status" value="1"/>
</dbReference>
<dbReference type="Proteomes" id="UP001199260">
    <property type="component" value="Unassembled WGS sequence"/>
</dbReference>
<keyword evidence="4" id="KW-1185">Reference proteome</keyword>
<evidence type="ECO:0000256" key="1">
    <source>
        <dbReference type="ARBA" id="ARBA00006987"/>
    </source>
</evidence>
<proteinExistence type="inferred from homology"/>
<gene>
    <name evidence="3" type="ORF">LPW39_19585</name>
</gene>
<name>A0AAW4Y116_9BURK</name>
<dbReference type="CDD" id="cd07012">
    <property type="entry name" value="PBP2_Bug_TTT"/>
    <property type="match status" value="1"/>
</dbReference>
<sequence length="323" mass="34846">MRRTFLKASAACGMQLMLGTAYSQPVSGKPIEWVVGFAAGGGSDAVARSVAEAWSQPLQRNIVVVNKPGAGTNIAADYVARSRDQGNIVFTADFATLASNPHLFPKLTYNAEEDFVPIGLLARFPMLLVVNNALPVSNFQEFKAWAQANPDKLSYGTPGLGTPHHLATELLSQEMGLKMTHVPYRGAGPAMLDVIGGQVPFMLVDSAAGLPHIHPGKVRAIGVASTQRLQSLPQTPTLIEQGLANFEVFAWQGLVAPKGTDEATVQTWSTALQDTLKTPAMQARFEALALEALPSTPEQMRTFWRSEKTRWGQVIRAANIKLD</sequence>
<evidence type="ECO:0000313" key="4">
    <source>
        <dbReference type="Proteomes" id="UP001199260"/>
    </source>
</evidence>
<dbReference type="PANTHER" id="PTHR42928">
    <property type="entry name" value="TRICARBOXYLATE-BINDING PROTEIN"/>
    <property type="match status" value="1"/>
</dbReference>
<dbReference type="RefSeq" id="WP_230778947.1">
    <property type="nucleotide sequence ID" value="NZ_JAJNCT010000028.1"/>
</dbReference>
<dbReference type="InterPro" id="IPR042100">
    <property type="entry name" value="Bug_dom1"/>
</dbReference>
<evidence type="ECO:0000313" key="3">
    <source>
        <dbReference type="EMBL" id="MCD2167327.1"/>
    </source>
</evidence>
<dbReference type="AlphaFoldDB" id="A0AAW4Y116"/>
<dbReference type="SUPFAM" id="SSF53850">
    <property type="entry name" value="Periplasmic binding protein-like II"/>
    <property type="match status" value="1"/>
</dbReference>
<feature type="signal peptide" evidence="2">
    <location>
        <begin position="1"/>
        <end position="23"/>
    </location>
</feature>
<comment type="similarity">
    <text evidence="1">Belongs to the UPF0065 (bug) family.</text>
</comment>
<dbReference type="Pfam" id="PF03401">
    <property type="entry name" value="TctC"/>
    <property type="match status" value="1"/>
</dbReference>
<dbReference type="PANTHER" id="PTHR42928:SF5">
    <property type="entry name" value="BLR1237 PROTEIN"/>
    <property type="match status" value="1"/>
</dbReference>
<organism evidence="3 4">
    <name type="scientific">Comamonas koreensis</name>
    <dbReference type="NCBI Taxonomy" id="160825"/>
    <lineage>
        <taxon>Bacteria</taxon>
        <taxon>Pseudomonadati</taxon>
        <taxon>Pseudomonadota</taxon>
        <taxon>Betaproteobacteria</taxon>
        <taxon>Burkholderiales</taxon>
        <taxon>Comamonadaceae</taxon>
        <taxon>Comamonas</taxon>
    </lineage>
</organism>
<comment type="caution">
    <text evidence="3">The sequence shown here is derived from an EMBL/GenBank/DDBJ whole genome shotgun (WGS) entry which is preliminary data.</text>
</comment>
<reference evidence="3 4" key="1">
    <citation type="submission" date="2021-11" db="EMBL/GenBank/DDBJ databases">
        <title>Genome sequence.</title>
        <authorList>
            <person name="Sun Q."/>
        </authorList>
    </citation>
    <scope>NUCLEOTIDE SEQUENCE [LARGE SCALE GENOMIC DNA]</scope>
    <source>
        <strain evidence="3 4">KCTC 12005</strain>
    </source>
</reference>
<protein>
    <submittedName>
        <fullName evidence="3">Tripartite tricarboxylate transporter substrate binding protein</fullName>
    </submittedName>
</protein>
<dbReference type="InterPro" id="IPR005064">
    <property type="entry name" value="BUG"/>
</dbReference>